<evidence type="ECO:0000256" key="1">
    <source>
        <dbReference type="SAM" id="Phobius"/>
    </source>
</evidence>
<keyword evidence="3" id="KW-1185">Reference proteome</keyword>
<dbReference type="AlphaFoldDB" id="A0A6L9EAI7"/>
<accession>A0A6L9EAI7</accession>
<reference evidence="2 3" key="1">
    <citation type="submission" date="2020-01" db="EMBL/GenBank/DDBJ databases">
        <title>Bacteria diversity of Porities sp.</title>
        <authorList>
            <person name="Wang G."/>
        </authorList>
    </citation>
    <scope>NUCLEOTIDE SEQUENCE [LARGE SCALE GENOMIC DNA]</scope>
    <source>
        <strain evidence="2 3">R33</strain>
    </source>
</reference>
<dbReference type="RefSeq" id="WP_161434685.1">
    <property type="nucleotide sequence ID" value="NZ_WXYO01000002.1"/>
</dbReference>
<proteinExistence type="predicted"/>
<comment type="caution">
    <text evidence="2">The sequence shown here is derived from an EMBL/GenBank/DDBJ whole genome shotgun (WGS) entry which is preliminary data.</text>
</comment>
<dbReference type="Pfam" id="PF13858">
    <property type="entry name" value="DUF4199"/>
    <property type="match status" value="1"/>
</dbReference>
<feature type="transmembrane region" description="Helical" evidence="1">
    <location>
        <begin position="38"/>
        <end position="59"/>
    </location>
</feature>
<feature type="transmembrane region" description="Helical" evidence="1">
    <location>
        <begin position="143"/>
        <end position="167"/>
    </location>
</feature>
<protein>
    <submittedName>
        <fullName evidence="2">DUF4199 family protein</fullName>
    </submittedName>
</protein>
<organism evidence="2 3">
    <name type="scientific">Poritiphilus flavus</name>
    <dbReference type="NCBI Taxonomy" id="2697053"/>
    <lineage>
        <taxon>Bacteria</taxon>
        <taxon>Pseudomonadati</taxon>
        <taxon>Bacteroidota</taxon>
        <taxon>Flavobacteriia</taxon>
        <taxon>Flavobacteriales</taxon>
        <taxon>Flavobacteriaceae</taxon>
        <taxon>Poritiphilus</taxon>
    </lineage>
</organism>
<keyword evidence="1" id="KW-1133">Transmembrane helix</keyword>
<feature type="transmembrane region" description="Helical" evidence="1">
    <location>
        <begin position="12"/>
        <end position="32"/>
    </location>
</feature>
<dbReference type="EMBL" id="WXYO01000002">
    <property type="protein sequence ID" value="NAS11674.1"/>
    <property type="molecule type" value="Genomic_DNA"/>
</dbReference>
<evidence type="ECO:0000313" key="2">
    <source>
        <dbReference type="EMBL" id="NAS11674.1"/>
    </source>
</evidence>
<name>A0A6L9EAI7_9FLAO</name>
<sequence>MENQPKTGKYALNFGLLLGAIGIVFGLILYSMDLQYEQGWTLGIVNFLIMAAVIVFGILQFKKANAGFLTLVQALKVGLGIAVIAAVVSIIYQMIFINVIEPDFLANVMEIRKNEMIAKNPGMTQEQVDGAVEMMERFSGPTAIIIFSLVGSLFFGFIISLIGGLIMKKTPQQ</sequence>
<dbReference type="Proteomes" id="UP000475249">
    <property type="component" value="Unassembled WGS sequence"/>
</dbReference>
<keyword evidence="1" id="KW-0472">Membrane</keyword>
<keyword evidence="1" id="KW-0812">Transmembrane</keyword>
<gene>
    <name evidence="2" type="ORF">GTQ38_06650</name>
</gene>
<evidence type="ECO:0000313" key="3">
    <source>
        <dbReference type="Proteomes" id="UP000475249"/>
    </source>
</evidence>
<feature type="transmembrane region" description="Helical" evidence="1">
    <location>
        <begin position="79"/>
        <end position="100"/>
    </location>
</feature>
<dbReference type="InterPro" id="IPR025250">
    <property type="entry name" value="DUF4199"/>
</dbReference>